<feature type="chain" id="PRO_5011652613" description="Secreted protein" evidence="1">
    <location>
        <begin position="30"/>
        <end position="137"/>
    </location>
</feature>
<dbReference type="STRING" id="380248.SAMN05216251_105379"/>
<evidence type="ECO:0000313" key="3">
    <source>
        <dbReference type="Proteomes" id="UP000199323"/>
    </source>
</evidence>
<gene>
    <name evidence="2" type="ORF">SAMN05216251_105379</name>
</gene>
<evidence type="ECO:0008006" key="4">
    <source>
        <dbReference type="Google" id="ProtNLM"/>
    </source>
</evidence>
<dbReference type="RefSeq" id="WP_245795976.1">
    <property type="nucleotide sequence ID" value="NZ_FONG01000005.1"/>
</dbReference>
<reference evidence="2 3" key="1">
    <citation type="submission" date="2016-10" db="EMBL/GenBank/DDBJ databases">
        <authorList>
            <person name="de Groot N.N."/>
        </authorList>
    </citation>
    <scope>NUCLEOTIDE SEQUENCE [LARGE SCALE GENOMIC DNA]</scope>
    <source>
        <strain evidence="2 3">CGMCC 4.3510</strain>
    </source>
</reference>
<dbReference type="AlphaFoldDB" id="A0A1I2DT35"/>
<dbReference type="Proteomes" id="UP000199323">
    <property type="component" value="Unassembled WGS sequence"/>
</dbReference>
<dbReference type="EMBL" id="FONG01000005">
    <property type="protein sequence ID" value="SFE83463.1"/>
    <property type="molecule type" value="Genomic_DNA"/>
</dbReference>
<feature type="signal peptide" evidence="1">
    <location>
        <begin position="1"/>
        <end position="29"/>
    </location>
</feature>
<sequence length="137" mass="14239">MMRDKIKVLAAAAALAVGAVVATAMPASAAPSPPSGGSWDHTWTTSDSAHGGTVYIQEHGDVVELCDTAADGYAPRVSVYNTDGYELIASDGYGTCVVGSASQGGSHDLPEGKEIYVDIWLGPANGWETEHSYLNDH</sequence>
<protein>
    <recommendedName>
        <fullName evidence="4">Secreted protein</fullName>
    </recommendedName>
</protein>
<evidence type="ECO:0000313" key="2">
    <source>
        <dbReference type="EMBL" id="SFE83463.1"/>
    </source>
</evidence>
<proteinExistence type="predicted"/>
<accession>A0A1I2DT35</accession>
<keyword evidence="3" id="KW-1185">Reference proteome</keyword>
<evidence type="ECO:0000256" key="1">
    <source>
        <dbReference type="SAM" id="SignalP"/>
    </source>
</evidence>
<name>A0A1I2DT35_9ACTN</name>
<organism evidence="2 3">
    <name type="scientific">Actinacidiphila alni</name>
    <dbReference type="NCBI Taxonomy" id="380248"/>
    <lineage>
        <taxon>Bacteria</taxon>
        <taxon>Bacillati</taxon>
        <taxon>Actinomycetota</taxon>
        <taxon>Actinomycetes</taxon>
        <taxon>Kitasatosporales</taxon>
        <taxon>Streptomycetaceae</taxon>
        <taxon>Actinacidiphila</taxon>
    </lineage>
</organism>
<keyword evidence="1" id="KW-0732">Signal</keyword>